<accession>A0ABM1VZG7</accession>
<dbReference type="PANTHER" id="PTHR17469">
    <property type="entry name" value="SPERM SPECIFIC ANTIGEN 2-RELATED"/>
    <property type="match status" value="1"/>
</dbReference>
<dbReference type="Pfam" id="PF14722">
    <property type="entry name" value="KRAP_IP3R_bind"/>
    <property type="match status" value="1"/>
</dbReference>
<feature type="compositionally biased region" description="Polar residues" evidence="1">
    <location>
        <begin position="303"/>
        <end position="317"/>
    </location>
</feature>
<feature type="compositionally biased region" description="Basic and acidic residues" evidence="1">
    <location>
        <begin position="431"/>
        <end position="445"/>
    </location>
</feature>
<feature type="region of interest" description="Disordered" evidence="1">
    <location>
        <begin position="914"/>
        <end position="939"/>
    </location>
</feature>
<feature type="compositionally biased region" description="Basic residues" evidence="1">
    <location>
        <begin position="371"/>
        <end position="382"/>
    </location>
</feature>
<feature type="compositionally biased region" description="Gly residues" evidence="1">
    <location>
        <begin position="269"/>
        <end position="279"/>
    </location>
</feature>
<sequence>MEEGERSPVVAQRPNGQAGAGVWKEPASSKSPASAASTTTPSASAASSSPPSAGRGGAARGGAARGGAARGGGGASASGGFAGLAKMLGSKAKEAKAATASGGTGPGQKSRSVSPRSKKAEHEDDLPLGSEAHSLTDQSNGIDSKPQEPREQRSKWLKTATMMGWQSFNSDVSNQTSASSASLEMLLQERQMDPEQMLMNLGFGGQAPAYVPSLARVPERFLSHPSRAYGIDVQSSTEDGEGDDQGDGGGGGGGGEEAARPGTPSGGVNTSGGGGGGGATTVAKKRTGIWTLARTLSMLRMRSSNPLGHVSPSRSPSGTPPHINSILHPANQRALASRGYYIQQGWPRGTFEEADELAQEESDSSKDAASKRKMFQKARSRRNWSLCDSGENEAGEGGGGGGHAGGGGALPRGSDSSWVTKSLDDLLSGDEMARRDDSLARDDSLGRTAYFSTTTESSTDSLDAPNSDTEKAFEEIRKQYKESQRKERERSSSEDLFLPRRKKRLSSDLADQDQANTSAHGTDLLSAGDFSSNNYFISPASSRQATVEKAPTLHDQSSIVVNDPDDFCDNRVNDNDSNNNSRSGGGSKVRWGAGSDERGSCESSNSDDVMAVKRRTNSVQTYGGDGLHANDVRIIVSGTELPSSEWPGPADGTAGGVGRKSASHLTVSGAQRASSDSGSSSSGGTAVGSSSVATATDDADTLRFSESENSVTDRDSISRTNSPCPSQADRVHRRPPTSSVACQASESDLDTAYLYANSYFKVLSSSASRSRSSSGAEKGNIARLDVYTGRSRSGSGRNAAPDTDPKGQVQLCPLPPHINPVELMKRLHHSQEGLSRMGSVQSDSSGFGDADPSAEANSNQESDQAKMGLMGSSTESGGTLASSSHTAVYTGGADKGEIATQTSVDLDMISQSVAGAAKDSPRPVAKTQTSEDDSNKPARYVSMCYIPPLNTQPVDDLGLRYRIRPGAETHDEPSGTQFRRARGFSVPNTGYFVDEADTVAYLQARNNKAAYPAEPSLAFEHAVTVYDPRLPTYNAANAAEFRRAQNVNNSYFKNQDGISRPQGSRQPHGGQAQSKSDQGYLPRADDSNKIFTSPLYSHQIHPGASRHISQVSYRVRPVRMRSTSGLSDDGLDRDTRNDVPLSEELAQATNAKQKDIPGLSQTPKTSPSASGHTPSTSSTTQISTINIPPSPLVQRTTVTMTTTPKRYKGVEGFNFPPLAGNLSGFESNSRQQQHSTPRDPPTTSRQKSCDILEDDSLFGVQIDGSFPLQNRQNALHGSNQGRAYVQHPAVFRDGQRGRGGSSEDFSQWQHVPHWFNQNAGAGYAYSLPPSALSRTSDDLDTLSSMAETSSDFSIQSSPEGHTKTGVLDARKLARMINQPMYFKGKRRAGAHYRPRRVFKEWSVLGKRKRLQEENRLLQYSLQKYKTELSIMETSFMVDYQAAYDDMTEEEREEVEEMEWLYGEVKGQIMEMEHLLLARVKSVHAGNDFHSLMSSIGVINKMIDLIKEQLYQQQLSNTRPDGEDNGEDEMEDYEDDPYLLERDGRHGRSAYLPSHGWMPRGGMTRRFQSSSTSNLPKDLNVSLEQIKSSLLSEVQNEIRASTRRLEADLQDKDREIQLLKQQLDSSTPTGPAKPRWTPKSTPARPRSRSHGQGSTSSSSSGTHPKPRVIGDRIVQETDV</sequence>
<feature type="region of interest" description="Disordered" evidence="1">
    <location>
        <begin position="226"/>
        <end position="282"/>
    </location>
</feature>
<protein>
    <submittedName>
        <fullName evidence="4">Uncharacterized protein LOC101857591</fullName>
    </submittedName>
</protein>
<feature type="compositionally biased region" description="Low complexity" evidence="1">
    <location>
        <begin position="28"/>
        <end position="53"/>
    </location>
</feature>
<feature type="region of interest" description="Disordered" evidence="1">
    <location>
        <begin position="542"/>
        <end position="611"/>
    </location>
</feature>
<feature type="domain" description="ITPR-interacting" evidence="2">
    <location>
        <begin position="160"/>
        <end position="300"/>
    </location>
</feature>
<feature type="compositionally biased region" description="Low complexity" evidence="1">
    <location>
        <begin position="673"/>
        <end position="696"/>
    </location>
</feature>
<feature type="compositionally biased region" description="Basic and acidic residues" evidence="1">
    <location>
        <begin position="468"/>
        <end position="493"/>
    </location>
</feature>
<feature type="compositionally biased region" description="Low complexity" evidence="1">
    <location>
        <begin position="1649"/>
        <end position="1662"/>
    </location>
</feature>
<evidence type="ECO:0000313" key="4">
    <source>
        <dbReference type="RefSeq" id="XP_035827810.1"/>
    </source>
</evidence>
<gene>
    <name evidence="4" type="primary">LOC101857591</name>
</gene>
<feature type="region of interest" description="Disordered" evidence="1">
    <location>
        <begin position="1148"/>
        <end position="1247"/>
    </location>
</feature>
<feature type="region of interest" description="Disordered" evidence="1">
    <location>
        <begin position="830"/>
        <end position="886"/>
    </location>
</feature>
<feature type="region of interest" description="Disordered" evidence="1">
    <location>
        <begin position="1097"/>
        <end position="1116"/>
    </location>
</feature>
<proteinExistence type="predicted"/>
<feature type="compositionally biased region" description="Polar residues" evidence="1">
    <location>
        <begin position="1619"/>
        <end position="1628"/>
    </location>
</feature>
<feature type="region of interest" description="Disordered" evidence="1">
    <location>
        <begin position="303"/>
        <end position="326"/>
    </location>
</feature>
<dbReference type="SMART" id="SM01257">
    <property type="entry name" value="KRAP_IP3R_bind"/>
    <property type="match status" value="1"/>
</dbReference>
<feature type="region of interest" description="Disordered" evidence="1">
    <location>
        <begin position="1552"/>
        <end position="1575"/>
    </location>
</feature>
<feature type="compositionally biased region" description="Polar residues" evidence="1">
    <location>
        <begin position="663"/>
        <end position="672"/>
    </location>
</feature>
<feature type="region of interest" description="Disordered" evidence="1">
    <location>
        <begin position="1"/>
        <end position="159"/>
    </location>
</feature>
<feature type="region of interest" description="Disordered" evidence="1">
    <location>
        <begin position="1619"/>
        <end position="1678"/>
    </location>
</feature>
<feature type="compositionally biased region" description="Polar residues" evidence="1">
    <location>
        <begin position="871"/>
        <end position="886"/>
    </location>
</feature>
<feature type="region of interest" description="Disordered" evidence="1">
    <location>
        <begin position="1052"/>
        <end position="1088"/>
    </location>
</feature>
<feature type="compositionally biased region" description="Low complexity" evidence="1">
    <location>
        <begin position="1173"/>
        <end position="1187"/>
    </location>
</feature>
<feature type="compositionally biased region" description="Basic and acidic residues" evidence="1">
    <location>
        <begin position="1667"/>
        <end position="1678"/>
    </location>
</feature>
<feature type="compositionally biased region" description="Polar residues" evidence="1">
    <location>
        <begin position="1052"/>
        <end position="1077"/>
    </location>
</feature>
<feature type="region of interest" description="Disordered" evidence="1">
    <location>
        <begin position="783"/>
        <end position="816"/>
    </location>
</feature>
<feature type="compositionally biased region" description="Polar residues" evidence="1">
    <location>
        <begin position="1565"/>
        <end position="1574"/>
    </location>
</feature>
<feature type="compositionally biased region" description="Gly residues" evidence="1">
    <location>
        <begin position="247"/>
        <end position="256"/>
    </location>
</feature>
<dbReference type="InterPro" id="IPR043444">
    <property type="entry name" value="TESPA1-like"/>
</dbReference>
<feature type="region of interest" description="Disordered" evidence="1">
    <location>
        <begin position="640"/>
        <end position="743"/>
    </location>
</feature>
<feature type="compositionally biased region" description="Polar residues" evidence="1">
    <location>
        <begin position="1159"/>
        <end position="1172"/>
    </location>
</feature>
<dbReference type="InterPro" id="IPR029325">
    <property type="entry name" value="ITPR-bd"/>
</dbReference>
<organism evidence="3 4">
    <name type="scientific">Aplysia californica</name>
    <name type="common">California sea hare</name>
    <dbReference type="NCBI Taxonomy" id="6500"/>
    <lineage>
        <taxon>Eukaryota</taxon>
        <taxon>Metazoa</taxon>
        <taxon>Spiralia</taxon>
        <taxon>Lophotrochozoa</taxon>
        <taxon>Mollusca</taxon>
        <taxon>Gastropoda</taxon>
        <taxon>Heterobranchia</taxon>
        <taxon>Euthyneura</taxon>
        <taxon>Tectipleura</taxon>
        <taxon>Aplysiida</taxon>
        <taxon>Aplysioidea</taxon>
        <taxon>Aplysiidae</taxon>
        <taxon>Aplysia</taxon>
    </lineage>
</organism>
<name>A0ABM1VZG7_APLCA</name>
<reference evidence="4" key="1">
    <citation type="submission" date="2025-08" db="UniProtKB">
        <authorList>
            <consortium name="RefSeq"/>
        </authorList>
    </citation>
    <scope>IDENTIFICATION</scope>
</reference>
<feature type="region of interest" description="Disordered" evidence="1">
    <location>
        <begin position="353"/>
        <end position="522"/>
    </location>
</feature>
<feature type="compositionally biased region" description="Gly residues" evidence="1">
    <location>
        <begin position="395"/>
        <end position="410"/>
    </location>
</feature>
<dbReference type="GeneID" id="101857591"/>
<feature type="compositionally biased region" description="Low complexity" evidence="1">
    <location>
        <begin position="452"/>
        <end position="461"/>
    </location>
</feature>
<feature type="compositionally biased region" description="Basic and acidic residues" evidence="1">
    <location>
        <begin position="145"/>
        <end position="154"/>
    </location>
</feature>
<dbReference type="RefSeq" id="XP_035827810.1">
    <property type="nucleotide sequence ID" value="XM_035971917.1"/>
</dbReference>
<dbReference type="Proteomes" id="UP000694888">
    <property type="component" value="Unplaced"/>
</dbReference>
<feature type="compositionally biased region" description="Acidic residues" evidence="1">
    <location>
        <begin position="353"/>
        <end position="362"/>
    </location>
</feature>
<feature type="compositionally biased region" description="Polar residues" evidence="1">
    <location>
        <begin position="133"/>
        <end position="142"/>
    </location>
</feature>
<keyword evidence="3" id="KW-1185">Reference proteome</keyword>
<evidence type="ECO:0000313" key="3">
    <source>
        <dbReference type="Proteomes" id="UP000694888"/>
    </source>
</evidence>
<feature type="compositionally biased region" description="Gly residues" evidence="1">
    <location>
        <begin position="54"/>
        <end position="82"/>
    </location>
</feature>
<feature type="compositionally biased region" description="Polar residues" evidence="1">
    <location>
        <begin position="1224"/>
        <end position="1246"/>
    </location>
</feature>
<evidence type="ECO:0000259" key="2">
    <source>
        <dbReference type="SMART" id="SM01257"/>
    </source>
</evidence>
<feature type="compositionally biased region" description="Basic and acidic residues" evidence="1">
    <location>
        <begin position="700"/>
        <end position="717"/>
    </location>
</feature>
<dbReference type="PANTHER" id="PTHR17469:SF15">
    <property type="entry name" value="ITPR-INTERACTING DOMAIN-CONTAINING PROTEIN"/>
    <property type="match status" value="1"/>
</dbReference>
<evidence type="ECO:0000256" key="1">
    <source>
        <dbReference type="SAM" id="MobiDB-lite"/>
    </source>
</evidence>